<feature type="domain" description="Phage capsid-like C-terminal" evidence="3">
    <location>
        <begin position="142"/>
        <end position="417"/>
    </location>
</feature>
<feature type="compositionally biased region" description="Basic and acidic residues" evidence="2">
    <location>
        <begin position="77"/>
        <end position="91"/>
    </location>
</feature>
<dbReference type="InterPro" id="IPR054612">
    <property type="entry name" value="Phage_capsid-like_C"/>
</dbReference>
<dbReference type="EMBL" id="CP045997">
    <property type="protein sequence ID" value="QHV96289.1"/>
    <property type="molecule type" value="Genomic_DNA"/>
</dbReference>
<evidence type="ECO:0000259" key="3">
    <source>
        <dbReference type="Pfam" id="PF05065"/>
    </source>
</evidence>
<dbReference type="KEGG" id="senf:GJR95_15250"/>
<dbReference type="RefSeq" id="WP_162386698.1">
    <property type="nucleotide sequence ID" value="NZ_CP045997.1"/>
</dbReference>
<reference evidence="4 5" key="1">
    <citation type="submission" date="2019-11" db="EMBL/GenBank/DDBJ databases">
        <title>Spirosoma endbachense sp. nov., isolated from a natural salt meadow.</title>
        <authorList>
            <person name="Rojas J."/>
            <person name="Ambika Manirajan B."/>
            <person name="Ratering S."/>
            <person name="Suarez C."/>
            <person name="Geissler-Plaum R."/>
            <person name="Schnell S."/>
        </authorList>
    </citation>
    <scope>NUCLEOTIDE SEQUENCE [LARGE SCALE GENOMIC DNA]</scope>
    <source>
        <strain evidence="4 5">I-24</strain>
    </source>
</reference>
<dbReference type="Pfam" id="PF05065">
    <property type="entry name" value="Phage_capsid"/>
    <property type="match status" value="1"/>
</dbReference>
<protein>
    <submittedName>
        <fullName evidence="4">Phage major capsid protein</fullName>
    </submittedName>
</protein>
<proteinExistence type="predicted"/>
<dbReference type="NCBIfam" id="TIGR01554">
    <property type="entry name" value="major_cap_HK97"/>
    <property type="match status" value="1"/>
</dbReference>
<evidence type="ECO:0000256" key="2">
    <source>
        <dbReference type="SAM" id="MobiDB-lite"/>
    </source>
</evidence>
<gene>
    <name evidence="4" type="ORF">GJR95_15250</name>
</gene>
<accession>A0A6P1VX68</accession>
<name>A0A6P1VX68_9BACT</name>
<organism evidence="4 5">
    <name type="scientific">Spirosoma endbachense</name>
    <dbReference type="NCBI Taxonomy" id="2666025"/>
    <lineage>
        <taxon>Bacteria</taxon>
        <taxon>Pseudomonadati</taxon>
        <taxon>Bacteroidota</taxon>
        <taxon>Cytophagia</taxon>
        <taxon>Cytophagales</taxon>
        <taxon>Cytophagaceae</taxon>
        <taxon>Spirosoma</taxon>
    </lineage>
</organism>
<dbReference type="InterPro" id="IPR024455">
    <property type="entry name" value="Phage_capsid"/>
</dbReference>
<dbReference type="AlphaFoldDB" id="A0A6P1VX68"/>
<evidence type="ECO:0000313" key="5">
    <source>
        <dbReference type="Proteomes" id="UP000464577"/>
    </source>
</evidence>
<keyword evidence="5" id="KW-1185">Reference proteome</keyword>
<feature type="region of interest" description="Disordered" evidence="2">
    <location>
        <begin position="63"/>
        <end position="91"/>
    </location>
</feature>
<dbReference type="SUPFAM" id="SSF56563">
    <property type="entry name" value="Major capsid protein gp5"/>
    <property type="match status" value="1"/>
</dbReference>
<feature type="region of interest" description="Disordered" evidence="2">
    <location>
        <begin position="25"/>
        <end position="50"/>
    </location>
</feature>
<dbReference type="Gene3D" id="3.30.2320.10">
    <property type="entry name" value="hypothetical protein PF0899 domain"/>
    <property type="match status" value="1"/>
</dbReference>
<dbReference type="Proteomes" id="UP000464577">
    <property type="component" value="Chromosome"/>
</dbReference>
<evidence type="ECO:0000313" key="4">
    <source>
        <dbReference type="EMBL" id="QHV96289.1"/>
    </source>
</evidence>
<comment type="subcellular location">
    <subcellularLocation>
        <location evidence="1">Virion</location>
    </subcellularLocation>
</comment>
<sequence length="421" mass="45812">MSVDKLKALQEQKGRIVAEQRSLIDKAETENSRAFSAEERSQFDKHDSDIADIDRKIAHFQREEADQRAVADAANKAQEEKRAQTDEKTAETAHKQAFDAYLRYGVADMTEAEKRALGGFVKAVEGNGPETRAQSSGSGAAGGYTVPREFSNELEIALKAYGGMLELGRIWGTGTGATVDWPTLDDTATKGRLLASGTDATTGSTDLGFGSKTLGAYTYTSDVIKVDNALIQDSAFNLGALITEAMGIRFGRVQNDHYTKADGTNKPEGVIINAGVFNTGVAGTALTADNLLDLLHAINRAYRKNGKFTFNDLTLAAIRKLKDSQGRYIWQMGDIQKGTPENLWGYQYVVNDDLADIGLSAKSVGFGDFSKYIIRNVASPLIIRLTERFAEFNQTAYVGFMRTDAKLINTGAVKFLQHAAS</sequence>
<evidence type="ECO:0000256" key="1">
    <source>
        <dbReference type="ARBA" id="ARBA00004328"/>
    </source>
</evidence>